<dbReference type="RefSeq" id="WP_011467648.1">
    <property type="nucleotide sequence ID" value="NC_007912.1"/>
</dbReference>
<dbReference type="GO" id="GO:0006284">
    <property type="term" value="P:base-excision repair"/>
    <property type="evidence" value="ECO:0007669"/>
    <property type="project" value="InterPro"/>
</dbReference>
<evidence type="ECO:0000313" key="1">
    <source>
        <dbReference type="EMBL" id="ABD80428.1"/>
    </source>
</evidence>
<evidence type="ECO:0008006" key="3">
    <source>
        <dbReference type="Google" id="ProtNLM"/>
    </source>
</evidence>
<dbReference type="Gene3D" id="1.10.340.30">
    <property type="entry name" value="Hypothetical protein, domain 2"/>
    <property type="match status" value="1"/>
</dbReference>
<proteinExistence type="predicted"/>
<dbReference type="PANTHER" id="PTHR30037:SF3">
    <property type="entry name" value="BLR0857 PROTEIN"/>
    <property type="match status" value="1"/>
</dbReference>
<dbReference type="HOGENOM" id="CLU_1239284_0_0_6"/>
<dbReference type="SUPFAM" id="SSF48150">
    <property type="entry name" value="DNA-glycosylase"/>
    <property type="match status" value="1"/>
</dbReference>
<dbReference type="PANTHER" id="PTHR30037">
    <property type="entry name" value="DNA-3-METHYLADENINE GLYCOSYLASE 1"/>
    <property type="match status" value="1"/>
</dbReference>
<evidence type="ECO:0000313" key="2">
    <source>
        <dbReference type="Proteomes" id="UP000001947"/>
    </source>
</evidence>
<reference evidence="1 2" key="1">
    <citation type="journal article" date="2008" name="PLoS Genet.">
        <title>Complete genome sequence of the complex carbohydrate-degrading marine bacterium, Saccharophagus degradans strain 2-40 T.</title>
        <authorList>
            <person name="Weiner R.M."/>
            <person name="Taylor L.E.II."/>
            <person name="Henrissat B."/>
            <person name="Hauser L."/>
            <person name="Land M."/>
            <person name="Coutinho P.M."/>
            <person name="Rancurel C."/>
            <person name="Saunders E.H."/>
            <person name="Longmire A.G."/>
            <person name="Zhang H."/>
            <person name="Bayer E.A."/>
            <person name="Gilbert H.J."/>
            <person name="Larimer F."/>
            <person name="Zhulin I.B."/>
            <person name="Ekborg N.A."/>
            <person name="Lamed R."/>
            <person name="Richardson P.M."/>
            <person name="Borovok I."/>
            <person name="Hutcheson S."/>
        </authorList>
    </citation>
    <scope>NUCLEOTIDE SEQUENCE [LARGE SCALE GENOMIC DNA]</scope>
    <source>
        <strain evidence="2">2-40 / ATCC 43961 / DSM 17024</strain>
    </source>
</reference>
<dbReference type="eggNOG" id="COG2818">
    <property type="taxonomic scope" value="Bacteria"/>
</dbReference>
<organism evidence="1 2">
    <name type="scientific">Saccharophagus degradans (strain 2-40 / ATCC 43961 / DSM 17024)</name>
    <dbReference type="NCBI Taxonomy" id="203122"/>
    <lineage>
        <taxon>Bacteria</taxon>
        <taxon>Pseudomonadati</taxon>
        <taxon>Pseudomonadota</taxon>
        <taxon>Gammaproteobacteria</taxon>
        <taxon>Cellvibrionales</taxon>
        <taxon>Cellvibrionaceae</taxon>
        <taxon>Saccharophagus</taxon>
    </lineage>
</organism>
<keyword evidence="2" id="KW-1185">Reference proteome</keyword>
<dbReference type="InterPro" id="IPR011257">
    <property type="entry name" value="DNA_glycosylase"/>
</dbReference>
<protein>
    <recommendedName>
        <fullName evidence="3">DNA-3-methyladenine glycosylase I</fullName>
    </recommendedName>
</protein>
<dbReference type="KEGG" id="sde:Sde_1166"/>
<dbReference type="GeneID" id="98612843"/>
<dbReference type="Proteomes" id="UP000001947">
    <property type="component" value="Chromosome"/>
</dbReference>
<dbReference type="STRING" id="203122.Sde_1166"/>
<accession>Q21LK1</accession>
<dbReference type="OrthoDB" id="9795156at2"/>
<dbReference type="InterPro" id="IPR052891">
    <property type="entry name" value="DNA-3mA_glycosylase"/>
</dbReference>
<dbReference type="AlphaFoldDB" id="Q21LK1"/>
<dbReference type="Pfam" id="PF03352">
    <property type="entry name" value="Adenine_glyco"/>
    <property type="match status" value="1"/>
</dbReference>
<dbReference type="EMBL" id="CP000282">
    <property type="protein sequence ID" value="ABD80428.1"/>
    <property type="molecule type" value="Genomic_DNA"/>
</dbReference>
<sequence>MIAFADIYKSAVIHKGGENAVEAMLPPVSSASELRAMSDADYLSAISRRVFRAGLKHSLVDAKWPAFEQAFNGFDPYYCAMLSDDDLDVLMANKAIIRHLGKIKSVRENAQFVVRESKEHGGFGAFLAAWPIEHTIQLWLYLKKHGKQLGGNSAASFLRMVGRDTFMLTNDVLAVLRAHGVLVQAVPKPPASQRDLFAIQEAFLVWHKESGRPLSHISRIMSFTAF</sequence>
<name>Q21LK1_SACD2</name>
<dbReference type="GO" id="GO:0008725">
    <property type="term" value="F:DNA-3-methyladenine glycosylase activity"/>
    <property type="evidence" value="ECO:0007669"/>
    <property type="project" value="InterPro"/>
</dbReference>
<dbReference type="InterPro" id="IPR005019">
    <property type="entry name" value="Adenine_glyco"/>
</dbReference>
<gene>
    <name evidence="1" type="ordered locus">Sde_1166</name>
</gene>